<protein>
    <submittedName>
        <fullName evidence="3">Uncharacterized protein</fullName>
    </submittedName>
</protein>
<dbReference type="Proteomes" id="UP000018922">
    <property type="component" value="Chromosome I"/>
</dbReference>
<dbReference type="AlphaFoldDB" id="V6F3Z7"/>
<keyword evidence="2" id="KW-0472">Membrane</keyword>
<gene>
    <name evidence="3" type="ordered locus">MGMSRv2__3030</name>
</gene>
<reference evidence="3 4" key="1">
    <citation type="journal article" date="2014" name="Genome Announc.">
        <title>Complete genome sequence of Magnetospirillum gryphiswaldense MSR-1.</title>
        <authorList>
            <person name="Wang X."/>
            <person name="Wang Q."/>
            <person name="Zhang W."/>
            <person name="Wang Y."/>
            <person name="Li L."/>
            <person name="Wen T."/>
            <person name="Zhang T."/>
            <person name="Zhang Y."/>
            <person name="Xu J."/>
            <person name="Hu J."/>
            <person name="Li S."/>
            <person name="Liu L."/>
            <person name="Liu J."/>
            <person name="Jiang W."/>
            <person name="Tian J."/>
            <person name="Li Y."/>
            <person name="Schuler D."/>
            <person name="Wang L."/>
            <person name="Li J."/>
        </authorList>
    </citation>
    <scope>NUCLEOTIDE SEQUENCE [LARGE SCALE GENOMIC DNA]</scope>
    <source>
        <strain evidence="4">DSM 6361 / JCM 21280 / NBRC 15271 / MSR-1</strain>
    </source>
</reference>
<dbReference type="EMBL" id="HG794546">
    <property type="protein sequence ID" value="CDL00245.1"/>
    <property type="molecule type" value="Genomic_DNA"/>
</dbReference>
<evidence type="ECO:0000313" key="4">
    <source>
        <dbReference type="Proteomes" id="UP000018922"/>
    </source>
</evidence>
<keyword evidence="2" id="KW-1133">Transmembrane helix</keyword>
<accession>V6F3Z7</accession>
<dbReference type="KEGG" id="mgy:MGMSRv2__3030"/>
<feature type="transmembrane region" description="Helical" evidence="2">
    <location>
        <begin position="52"/>
        <end position="71"/>
    </location>
</feature>
<evidence type="ECO:0000313" key="3">
    <source>
        <dbReference type="EMBL" id="CDL00245.1"/>
    </source>
</evidence>
<name>V6F3Z7_MAGGM</name>
<proteinExistence type="predicted"/>
<keyword evidence="4" id="KW-1185">Reference proteome</keyword>
<keyword evidence="2" id="KW-0812">Transmembrane</keyword>
<organism evidence="3 4">
    <name type="scientific">Magnetospirillum gryphiswaldense (strain DSM 6361 / JCM 21280 / NBRC 15271 / MSR-1)</name>
    <dbReference type="NCBI Taxonomy" id="431944"/>
    <lineage>
        <taxon>Bacteria</taxon>
        <taxon>Pseudomonadati</taxon>
        <taxon>Pseudomonadota</taxon>
        <taxon>Alphaproteobacteria</taxon>
        <taxon>Rhodospirillales</taxon>
        <taxon>Rhodospirillaceae</taxon>
        <taxon>Magnetospirillum</taxon>
    </lineage>
</organism>
<evidence type="ECO:0000256" key="2">
    <source>
        <dbReference type="SAM" id="Phobius"/>
    </source>
</evidence>
<dbReference type="HOGENOM" id="CLU_2180646_0_0_5"/>
<evidence type="ECO:0000256" key="1">
    <source>
        <dbReference type="SAM" id="MobiDB-lite"/>
    </source>
</evidence>
<dbReference type="STRING" id="1430440.MGMSRv2__3030"/>
<feature type="region of interest" description="Disordered" evidence="1">
    <location>
        <begin position="1"/>
        <end position="34"/>
    </location>
</feature>
<sequence>MSPWPWASRPARNAPKPERPTTIMGRSSRPEPLGLLPCGEHEAASAATMAMAAQRIGAIFNTLIIVTHAFWRMRRRHIQGAKGHNNDFGGVCHAQTNYCRGVGTAIIGR</sequence>